<comment type="caution">
    <text evidence="6">The sequence shown here is derived from an EMBL/GenBank/DDBJ whole genome shotgun (WGS) entry which is preliminary data.</text>
</comment>
<keyword evidence="3 4" id="KW-0732">Signal</keyword>
<feature type="signal peptide" evidence="4">
    <location>
        <begin position="1"/>
        <end position="20"/>
    </location>
</feature>
<dbReference type="GO" id="GO:0005576">
    <property type="term" value="C:extracellular region"/>
    <property type="evidence" value="ECO:0007669"/>
    <property type="project" value="TreeGrafter"/>
</dbReference>
<reference evidence="6" key="1">
    <citation type="submission" date="2023-07" db="EMBL/GenBank/DDBJ databases">
        <title>Genomic Encyclopedia of Type Strains, Phase IV (KMG-IV): sequencing the most valuable type-strain genomes for metagenomic binning, comparative biology and taxonomic classification.</title>
        <authorList>
            <person name="Goeker M."/>
        </authorList>
    </citation>
    <scope>NUCLEOTIDE SEQUENCE</scope>
    <source>
        <strain evidence="6">DSM 19569</strain>
    </source>
</reference>
<dbReference type="EMBL" id="JAUSWL010000005">
    <property type="protein sequence ID" value="MDQ0544656.1"/>
    <property type="molecule type" value="Genomic_DNA"/>
</dbReference>
<dbReference type="Pfam" id="PF00497">
    <property type="entry name" value="SBP_bac_3"/>
    <property type="match status" value="1"/>
</dbReference>
<dbReference type="PANTHER" id="PTHR30085:SF6">
    <property type="entry name" value="ABC TRANSPORTER GLUTAMINE-BINDING PROTEIN GLNH"/>
    <property type="match status" value="1"/>
</dbReference>
<dbReference type="GO" id="GO:0006865">
    <property type="term" value="P:amino acid transport"/>
    <property type="evidence" value="ECO:0007669"/>
    <property type="project" value="TreeGrafter"/>
</dbReference>
<dbReference type="RefSeq" id="WP_007557571.1">
    <property type="nucleotide sequence ID" value="NZ_JAJALK010000002.1"/>
</dbReference>
<evidence type="ECO:0000256" key="1">
    <source>
        <dbReference type="ARBA" id="ARBA00010333"/>
    </source>
</evidence>
<dbReference type="InterPro" id="IPR001638">
    <property type="entry name" value="Solute-binding_3/MltF_N"/>
</dbReference>
<dbReference type="Gene3D" id="3.40.190.10">
    <property type="entry name" value="Periplasmic binding protein-like II"/>
    <property type="match status" value="2"/>
</dbReference>
<accession>A0AAJ1TTZ9</accession>
<name>A0AAJ1TTZ9_9HYPH</name>
<dbReference type="AlphaFoldDB" id="A0AAJ1TTZ9"/>
<evidence type="ECO:0000256" key="2">
    <source>
        <dbReference type="ARBA" id="ARBA00022448"/>
    </source>
</evidence>
<dbReference type="SMART" id="SM00062">
    <property type="entry name" value="PBPb"/>
    <property type="match status" value="1"/>
</dbReference>
<reference evidence="7" key="2">
    <citation type="submission" date="2024-06" db="EMBL/GenBank/DDBJ databases">
        <authorList>
            <person name="Campbell A.G."/>
        </authorList>
    </citation>
    <scope>NUCLEOTIDE SEQUENCE</scope>
    <source>
        <strain evidence="7">EM17</strain>
    </source>
</reference>
<dbReference type="SUPFAM" id="SSF53850">
    <property type="entry name" value="Periplasmic binding protein-like II"/>
    <property type="match status" value="1"/>
</dbReference>
<dbReference type="Proteomes" id="UP001432995">
    <property type="component" value="Unassembled WGS sequence"/>
</dbReference>
<evidence type="ECO:0000313" key="8">
    <source>
        <dbReference type="Proteomes" id="UP001223420"/>
    </source>
</evidence>
<organism evidence="6 8">
    <name type="scientific">Methylobacterium brachiatum</name>
    <dbReference type="NCBI Taxonomy" id="269660"/>
    <lineage>
        <taxon>Bacteria</taxon>
        <taxon>Pseudomonadati</taxon>
        <taxon>Pseudomonadota</taxon>
        <taxon>Alphaproteobacteria</taxon>
        <taxon>Hyphomicrobiales</taxon>
        <taxon>Methylobacteriaceae</taxon>
        <taxon>Methylobacterium</taxon>
    </lineage>
</organism>
<evidence type="ECO:0000259" key="5">
    <source>
        <dbReference type="SMART" id="SM00062"/>
    </source>
</evidence>
<proteinExistence type="inferred from homology"/>
<evidence type="ECO:0000313" key="6">
    <source>
        <dbReference type="EMBL" id="MDQ0544656.1"/>
    </source>
</evidence>
<dbReference type="CDD" id="cd13689">
    <property type="entry name" value="PBP2_BsGlnH"/>
    <property type="match status" value="1"/>
</dbReference>
<evidence type="ECO:0000313" key="7">
    <source>
        <dbReference type="EMBL" id="MER2291627.1"/>
    </source>
</evidence>
<gene>
    <name evidence="7" type="ORF">ABS770_25555</name>
    <name evidence="6" type="ORF">QO001_003590</name>
</gene>
<dbReference type="EMBL" id="JBELQD010000052">
    <property type="protein sequence ID" value="MER2291627.1"/>
    <property type="molecule type" value="Genomic_DNA"/>
</dbReference>
<dbReference type="InterPro" id="IPR051455">
    <property type="entry name" value="Bact_solute-bind_prot3"/>
</dbReference>
<evidence type="ECO:0000256" key="3">
    <source>
        <dbReference type="ARBA" id="ARBA00022729"/>
    </source>
</evidence>
<feature type="chain" id="PRO_5042576934" evidence="4">
    <location>
        <begin position="21"/>
        <end position="267"/>
    </location>
</feature>
<keyword evidence="9" id="KW-1185">Reference proteome</keyword>
<evidence type="ECO:0000313" key="9">
    <source>
        <dbReference type="Proteomes" id="UP001432995"/>
    </source>
</evidence>
<sequence length="267" mass="29013">MRRLLTFALATLLSVGAAQADRLDDIKKAGVLRVATFDSNPPFGFVDPNTKQLAGLDVDYAQAIADKIGVKLDLRPTNPANRIPLLTSGKVDLVLANFTITEERAKQLDFSIPYFASGQQFLAKKGTLTAAEQLNGLRIGADKGTTNEIVLRRDFPKATVVAFDDTPFAFAALRNGNVQAITQDGPKLVGLLAKVPDKENYEVPAFSISNDYIGAGLPKGETRLRDVVNETLRELEASGKAAAIYDRWFGPNTTQPLPRLFRIGDHS</sequence>
<comment type="similarity">
    <text evidence="1">Belongs to the bacterial solute-binding protein 3 family.</text>
</comment>
<dbReference type="PANTHER" id="PTHR30085">
    <property type="entry name" value="AMINO ACID ABC TRANSPORTER PERMEASE"/>
    <property type="match status" value="1"/>
</dbReference>
<feature type="domain" description="Solute-binding protein family 3/N-terminal" evidence="5">
    <location>
        <begin position="31"/>
        <end position="252"/>
    </location>
</feature>
<protein>
    <submittedName>
        <fullName evidence="7">ABC transporter substrate-binding protein</fullName>
    </submittedName>
    <submittedName>
        <fullName evidence="6">Polar amino acid transport system substrate-binding protein</fullName>
    </submittedName>
</protein>
<dbReference type="Proteomes" id="UP001223420">
    <property type="component" value="Unassembled WGS sequence"/>
</dbReference>
<evidence type="ECO:0000256" key="4">
    <source>
        <dbReference type="SAM" id="SignalP"/>
    </source>
</evidence>
<keyword evidence="2" id="KW-0813">Transport</keyword>